<protein>
    <submittedName>
        <fullName evidence="2">Regulatory protein, FmdB family</fullName>
    </submittedName>
</protein>
<dbReference type="EMBL" id="CP000909">
    <property type="protein sequence ID" value="ABY34975.1"/>
    <property type="molecule type" value="Genomic_DNA"/>
</dbReference>
<dbReference type="Proteomes" id="UP000002008">
    <property type="component" value="Chromosome"/>
</dbReference>
<dbReference type="KEGG" id="cau:Caur_1758"/>
<dbReference type="HOGENOM" id="CLU_136025_4_0_0"/>
<evidence type="ECO:0000313" key="3">
    <source>
        <dbReference type="Proteomes" id="UP000002008"/>
    </source>
</evidence>
<dbReference type="STRING" id="324602.Caur_1758"/>
<organism evidence="2 3">
    <name type="scientific">Chloroflexus aurantiacus (strain ATCC 29366 / DSM 635 / J-10-fl)</name>
    <dbReference type="NCBI Taxonomy" id="324602"/>
    <lineage>
        <taxon>Bacteria</taxon>
        <taxon>Bacillati</taxon>
        <taxon>Chloroflexota</taxon>
        <taxon>Chloroflexia</taxon>
        <taxon>Chloroflexales</taxon>
        <taxon>Chloroflexineae</taxon>
        <taxon>Chloroflexaceae</taxon>
        <taxon>Chloroflexus</taxon>
    </lineage>
</organism>
<evidence type="ECO:0000313" key="2">
    <source>
        <dbReference type="EMBL" id="ABY34975.1"/>
    </source>
</evidence>
<dbReference type="InParanoid" id="A9WCI4"/>
<feature type="domain" description="Putative regulatory protein FmdB zinc ribbon" evidence="1">
    <location>
        <begin position="1"/>
        <end position="41"/>
    </location>
</feature>
<accession>A9WCI4</accession>
<dbReference type="SMART" id="SM00834">
    <property type="entry name" value="CxxC_CXXC_SSSS"/>
    <property type="match status" value="1"/>
</dbReference>
<dbReference type="eggNOG" id="COG2331">
    <property type="taxonomic scope" value="Bacteria"/>
</dbReference>
<dbReference type="InterPro" id="IPR013429">
    <property type="entry name" value="Regulatory_FmdB_Zinc_ribbon"/>
</dbReference>
<evidence type="ECO:0000259" key="1">
    <source>
        <dbReference type="SMART" id="SM00834"/>
    </source>
</evidence>
<dbReference type="PATRIC" id="fig|324602.8.peg.2005"/>
<sequence>MYEYGCLDCARQFERLLPMNATDQQIVCPFCQSTHVRRRLSVFATQSRGDAAVAATTTTTGGGCGCSGCSCGSRS</sequence>
<reference evidence="3" key="1">
    <citation type="journal article" date="2011" name="BMC Genomics">
        <title>Complete genome sequence of the filamentous anoxygenic phototrophic bacterium Chloroflexus aurantiacus.</title>
        <authorList>
            <person name="Tang K.H."/>
            <person name="Barry K."/>
            <person name="Chertkov O."/>
            <person name="Dalin E."/>
            <person name="Han C.S."/>
            <person name="Hauser L.J."/>
            <person name="Honchak B.M."/>
            <person name="Karbach L.E."/>
            <person name="Land M.L."/>
            <person name="Lapidus A."/>
            <person name="Larimer F.W."/>
            <person name="Mikhailova N."/>
            <person name="Pitluck S."/>
            <person name="Pierson B.K."/>
            <person name="Blankenship R.E."/>
        </authorList>
    </citation>
    <scope>NUCLEOTIDE SEQUENCE [LARGE SCALE GENOMIC DNA]</scope>
    <source>
        <strain evidence="3">ATCC 29366 / DSM 635 / J-10-fl</strain>
    </source>
</reference>
<gene>
    <name evidence="2" type="ordered locus">Caur_1758</name>
</gene>
<dbReference type="NCBIfam" id="TIGR02605">
    <property type="entry name" value="CxxC_CxxC_SSSS"/>
    <property type="match status" value="1"/>
</dbReference>
<name>A9WCI4_CHLAA</name>
<dbReference type="AlphaFoldDB" id="A9WCI4"/>
<dbReference type="Pfam" id="PF09723">
    <property type="entry name" value="Zn_ribbon_8"/>
    <property type="match status" value="1"/>
</dbReference>
<dbReference type="EnsemblBacteria" id="ABY34975">
    <property type="protein sequence ID" value="ABY34975"/>
    <property type="gene ID" value="Caur_1758"/>
</dbReference>
<proteinExistence type="predicted"/>
<keyword evidence="3" id="KW-1185">Reference proteome</keyword>